<evidence type="ECO:0000256" key="1">
    <source>
        <dbReference type="SAM" id="MobiDB-lite"/>
    </source>
</evidence>
<feature type="region of interest" description="Disordered" evidence="1">
    <location>
        <begin position="210"/>
        <end position="245"/>
    </location>
</feature>
<proteinExistence type="predicted"/>
<dbReference type="AlphaFoldDB" id="A0A381VEC6"/>
<dbReference type="PROSITE" id="PS51257">
    <property type="entry name" value="PROKAR_LIPOPROTEIN"/>
    <property type="match status" value="1"/>
</dbReference>
<gene>
    <name evidence="2" type="ORF">METZ01_LOCUS90861</name>
</gene>
<protein>
    <submittedName>
        <fullName evidence="2">Uncharacterized protein</fullName>
    </submittedName>
</protein>
<feature type="compositionally biased region" description="Polar residues" evidence="1">
    <location>
        <begin position="214"/>
        <end position="225"/>
    </location>
</feature>
<organism evidence="2">
    <name type="scientific">marine metagenome</name>
    <dbReference type="NCBI Taxonomy" id="408172"/>
    <lineage>
        <taxon>unclassified sequences</taxon>
        <taxon>metagenomes</taxon>
        <taxon>ecological metagenomes</taxon>
    </lineage>
</organism>
<accession>A0A381VEC6</accession>
<reference evidence="2" key="1">
    <citation type="submission" date="2018-05" db="EMBL/GenBank/DDBJ databases">
        <authorList>
            <person name="Lanie J.A."/>
            <person name="Ng W.-L."/>
            <person name="Kazmierczak K.M."/>
            <person name="Andrzejewski T.M."/>
            <person name="Davidsen T.M."/>
            <person name="Wayne K.J."/>
            <person name="Tettelin H."/>
            <person name="Glass J.I."/>
            <person name="Rusch D."/>
            <person name="Podicherti R."/>
            <person name="Tsui H.-C.T."/>
            <person name="Winkler M.E."/>
        </authorList>
    </citation>
    <scope>NUCLEOTIDE SEQUENCE</scope>
</reference>
<dbReference type="EMBL" id="UINC01008445">
    <property type="protein sequence ID" value="SVA38007.1"/>
    <property type="molecule type" value="Genomic_DNA"/>
</dbReference>
<sequence>MHRGNLLIESKLLLIERVKFSLLLFLSAALLFQGCAVGQSPVKKIQSELQGEKEYAIILNDMREKGNFFPSYYHQYRVDVGEQKTVRPFVEVDKSYYKKNQPYLGMVLTAKTADGAVSTTPFPNGYQYVGNSQYGRWRDNSSGGSMWEFYGKYMLMSQVMNWAGFGLSRNHYNNYASYHSSGRPYYGPKREYGTAGTVTQKQKPNFYKRKMAQKSRSQSRFQNKIGQRMGRSKNTFRSRGFGFGK</sequence>
<evidence type="ECO:0000313" key="2">
    <source>
        <dbReference type="EMBL" id="SVA38007.1"/>
    </source>
</evidence>
<name>A0A381VEC6_9ZZZZ</name>